<keyword evidence="3" id="KW-0472">Membrane</keyword>
<keyword evidence="7" id="KW-1185">Reference proteome</keyword>
<dbReference type="RefSeq" id="WP_091294044.1">
    <property type="nucleotide sequence ID" value="NZ_FMDN01000005.1"/>
</dbReference>
<dbReference type="Gene3D" id="2.10.109.10">
    <property type="entry name" value="Umud Fragment, subunit A"/>
    <property type="match status" value="1"/>
</dbReference>
<dbReference type="Proteomes" id="UP000199408">
    <property type="component" value="Unassembled WGS sequence"/>
</dbReference>
<dbReference type="EC" id="3.4.21.89" evidence="3"/>
<feature type="domain" description="Peptidase S26" evidence="5">
    <location>
        <begin position="62"/>
        <end position="207"/>
    </location>
</feature>
<evidence type="ECO:0000256" key="3">
    <source>
        <dbReference type="RuleBase" id="RU362042"/>
    </source>
</evidence>
<dbReference type="STRING" id="47864.GA0070560_105155"/>
<dbReference type="OrthoDB" id="5518017at2"/>
<gene>
    <name evidence="6" type="ORF">GA0070560_105155</name>
</gene>
<evidence type="ECO:0000256" key="2">
    <source>
        <dbReference type="ARBA" id="ARBA00009370"/>
    </source>
</evidence>
<dbReference type="AlphaFoldDB" id="A0A1C5HP88"/>
<dbReference type="GO" id="GO:0006465">
    <property type="term" value="P:signal peptide processing"/>
    <property type="evidence" value="ECO:0007669"/>
    <property type="project" value="InterPro"/>
</dbReference>
<dbReference type="PRINTS" id="PR00727">
    <property type="entry name" value="LEADERPTASE"/>
</dbReference>
<dbReference type="Pfam" id="PF10502">
    <property type="entry name" value="Peptidase_S26"/>
    <property type="match status" value="1"/>
</dbReference>
<feature type="region of interest" description="Disordered" evidence="4">
    <location>
        <begin position="212"/>
        <end position="250"/>
    </location>
</feature>
<keyword evidence="3" id="KW-1133">Transmembrane helix</keyword>
<dbReference type="GO" id="GO:0004252">
    <property type="term" value="F:serine-type endopeptidase activity"/>
    <property type="evidence" value="ECO:0007669"/>
    <property type="project" value="InterPro"/>
</dbReference>
<dbReference type="PANTHER" id="PTHR43390:SF1">
    <property type="entry name" value="CHLOROPLAST PROCESSING PEPTIDASE"/>
    <property type="match status" value="1"/>
</dbReference>
<evidence type="ECO:0000313" key="6">
    <source>
        <dbReference type="EMBL" id="SCG47723.1"/>
    </source>
</evidence>
<accession>A0A1C5HP88</accession>
<feature type="transmembrane region" description="Helical" evidence="3">
    <location>
        <begin position="49"/>
        <end position="72"/>
    </location>
</feature>
<name>A0A1C5HP88_9ACTN</name>
<dbReference type="InterPro" id="IPR019533">
    <property type="entry name" value="Peptidase_S26"/>
</dbReference>
<dbReference type="GO" id="GO:0005886">
    <property type="term" value="C:plasma membrane"/>
    <property type="evidence" value="ECO:0007669"/>
    <property type="project" value="UniProtKB-SubCell"/>
</dbReference>
<sequence>MNKILPSLDDAAEELRRLATAAEPAIHARPGLARSILDLARSHRRTRRLGTAAASVGGGFVVLATLAAATLLGQAEYFTLTQPSTNMESTVRMGERVVFSKNLSPARGDVVVVRLVDNGHEYDSIMRVVALAGDTIGCPADATGRCEAIAVNGVTMPEDYLGTTVTDPFPTSTVPAHMIFVLGDNRPQANDSRSIGPVKLADVTGVAINIRNRDGQTRAVPGAPAHDGPGDRDNVDPAPPVPPAGVSEPR</sequence>
<dbReference type="SUPFAM" id="SSF51306">
    <property type="entry name" value="LexA/Signal peptidase"/>
    <property type="match status" value="1"/>
</dbReference>
<evidence type="ECO:0000256" key="1">
    <source>
        <dbReference type="ARBA" id="ARBA00004401"/>
    </source>
</evidence>
<keyword evidence="3" id="KW-0378">Hydrolase</keyword>
<organism evidence="6 7">
    <name type="scientific">Micromonospora halophytica</name>
    <dbReference type="NCBI Taxonomy" id="47864"/>
    <lineage>
        <taxon>Bacteria</taxon>
        <taxon>Bacillati</taxon>
        <taxon>Actinomycetota</taxon>
        <taxon>Actinomycetes</taxon>
        <taxon>Micromonosporales</taxon>
        <taxon>Micromonosporaceae</taxon>
        <taxon>Micromonospora</taxon>
    </lineage>
</organism>
<proteinExistence type="inferred from homology"/>
<comment type="subcellular location">
    <subcellularLocation>
        <location evidence="1">Cell membrane</location>
        <topology evidence="1">Single-pass type II membrane protein</topology>
    </subcellularLocation>
    <subcellularLocation>
        <location evidence="3">Membrane</location>
        <topology evidence="3">Single-pass type II membrane protein</topology>
    </subcellularLocation>
</comment>
<dbReference type="NCBIfam" id="TIGR02227">
    <property type="entry name" value="sigpep_I_bact"/>
    <property type="match status" value="1"/>
</dbReference>
<dbReference type="CDD" id="cd06530">
    <property type="entry name" value="S26_SPase_I"/>
    <property type="match status" value="1"/>
</dbReference>
<evidence type="ECO:0000313" key="7">
    <source>
        <dbReference type="Proteomes" id="UP000199408"/>
    </source>
</evidence>
<protein>
    <recommendedName>
        <fullName evidence="3">Signal peptidase I</fullName>
        <ecNumber evidence="3">3.4.21.89</ecNumber>
    </recommendedName>
</protein>
<dbReference type="GO" id="GO:0009003">
    <property type="term" value="F:signal peptidase activity"/>
    <property type="evidence" value="ECO:0007669"/>
    <property type="project" value="UniProtKB-EC"/>
</dbReference>
<dbReference type="InterPro" id="IPR036286">
    <property type="entry name" value="LexA/Signal_pep-like_sf"/>
</dbReference>
<dbReference type="InterPro" id="IPR000223">
    <property type="entry name" value="Pept_S26A_signal_pept_1"/>
</dbReference>
<dbReference type="EMBL" id="FMDN01000005">
    <property type="protein sequence ID" value="SCG47723.1"/>
    <property type="molecule type" value="Genomic_DNA"/>
</dbReference>
<keyword evidence="3" id="KW-0812">Transmembrane</keyword>
<comment type="similarity">
    <text evidence="2 3">Belongs to the peptidase S26 family.</text>
</comment>
<keyword evidence="3" id="KW-0645">Protease</keyword>
<reference evidence="7" key="1">
    <citation type="submission" date="2016-06" db="EMBL/GenBank/DDBJ databases">
        <authorList>
            <person name="Varghese N."/>
        </authorList>
    </citation>
    <scope>NUCLEOTIDE SEQUENCE [LARGE SCALE GENOMIC DNA]</scope>
    <source>
        <strain evidence="7">DSM 43171</strain>
    </source>
</reference>
<evidence type="ECO:0000256" key="4">
    <source>
        <dbReference type="SAM" id="MobiDB-lite"/>
    </source>
</evidence>
<dbReference type="PANTHER" id="PTHR43390">
    <property type="entry name" value="SIGNAL PEPTIDASE I"/>
    <property type="match status" value="1"/>
</dbReference>
<evidence type="ECO:0000259" key="5">
    <source>
        <dbReference type="Pfam" id="PF10502"/>
    </source>
</evidence>
<comment type="catalytic activity">
    <reaction evidence="3">
        <text>Cleavage of hydrophobic, N-terminal signal or leader sequences from secreted and periplasmic proteins.</text>
        <dbReference type="EC" id="3.4.21.89"/>
    </reaction>
</comment>